<dbReference type="Proteomes" id="UP001646157">
    <property type="component" value="Unassembled WGS sequence"/>
</dbReference>
<keyword evidence="4" id="KW-0067">ATP-binding</keyword>
<comment type="caution">
    <text evidence="7">The sequence shown here is derived from an EMBL/GenBank/DDBJ whole genome shotgun (WGS) entry which is preliminary data.</text>
</comment>
<keyword evidence="4" id="KW-0547">Nucleotide-binding</keyword>
<accession>A0ABS2NHC5</accession>
<evidence type="ECO:0000313" key="7">
    <source>
        <dbReference type="EMBL" id="MBM7586961.1"/>
    </source>
</evidence>
<dbReference type="PIRSF" id="PIRSF000819">
    <property type="entry name" value="Streptomycin_3-adenylyltransf"/>
    <property type="match status" value="1"/>
</dbReference>
<dbReference type="EMBL" id="JAFBDZ010000003">
    <property type="protein sequence ID" value="MBM7586961.1"/>
    <property type="molecule type" value="Genomic_DNA"/>
</dbReference>
<dbReference type="Pfam" id="PF13427">
    <property type="entry name" value="AadA_C"/>
    <property type="match status" value="1"/>
</dbReference>
<dbReference type="Pfam" id="PF01909">
    <property type="entry name" value="NTP_transf_2"/>
    <property type="match status" value="1"/>
</dbReference>
<evidence type="ECO:0000256" key="3">
    <source>
        <dbReference type="ARBA" id="ARBA00047831"/>
    </source>
</evidence>
<dbReference type="SUPFAM" id="SSF81301">
    <property type="entry name" value="Nucleotidyltransferase"/>
    <property type="match status" value="1"/>
</dbReference>
<sequence length="254" mass="29387">MEQTLTKLVTIFQQKLDENLVGVYLHGSLAMGCYHPVKSDIDLLVVVKEPLLPTTKRELINSFFKIEEEFPQKGLEMSVVNEAVLNPFQHPTPFELHYSNAHRHHYISDPEFILEGGKDRDLAAHVVMTKHRGRCLIGLPIQEVFEDVSSKDYLDSIIFDIENAAEEVWNDPVYYILNLCRVLFFIREKGIASKKEGGEWGRENLPGLFTILINEALFSYENGIRLEIDERQEQVKEFVHYVLEKISIEKQKIV</sequence>
<keyword evidence="4 7" id="KW-0548">Nucleotidyltransferase</keyword>
<dbReference type="InterPro" id="IPR024172">
    <property type="entry name" value="AadA/Aad9"/>
</dbReference>
<keyword evidence="2 4" id="KW-0046">Antibiotic resistance</keyword>
<dbReference type="GO" id="GO:0009012">
    <property type="term" value="F:aminoglycoside 3''-adenylyltransferase activity"/>
    <property type="evidence" value="ECO:0007669"/>
    <property type="project" value="UniProtKB-EC"/>
</dbReference>
<protein>
    <recommendedName>
        <fullName evidence="4">Spectinomycin 9-adenylyltransferase</fullName>
    </recommendedName>
</protein>
<dbReference type="Gene3D" id="3.30.460.10">
    <property type="entry name" value="Beta Polymerase, domain 2"/>
    <property type="match status" value="1"/>
</dbReference>
<dbReference type="InterPro" id="IPR025184">
    <property type="entry name" value="AadA_C"/>
</dbReference>
<evidence type="ECO:0000256" key="1">
    <source>
        <dbReference type="ARBA" id="ARBA00022679"/>
    </source>
</evidence>
<evidence type="ECO:0000313" key="8">
    <source>
        <dbReference type="Proteomes" id="UP001646157"/>
    </source>
</evidence>
<dbReference type="RefSeq" id="WP_205174122.1">
    <property type="nucleotide sequence ID" value="NZ_JAFBDZ010000003.1"/>
</dbReference>
<dbReference type="CDD" id="cd05403">
    <property type="entry name" value="NT_KNTase_like"/>
    <property type="match status" value="1"/>
</dbReference>
<evidence type="ECO:0000259" key="5">
    <source>
        <dbReference type="Pfam" id="PF01909"/>
    </source>
</evidence>
<organism evidence="7 8">
    <name type="scientific">Rossellomorea pakistanensis</name>
    <dbReference type="NCBI Taxonomy" id="992288"/>
    <lineage>
        <taxon>Bacteria</taxon>
        <taxon>Bacillati</taxon>
        <taxon>Bacillota</taxon>
        <taxon>Bacilli</taxon>
        <taxon>Bacillales</taxon>
        <taxon>Bacillaceae</taxon>
        <taxon>Rossellomorea</taxon>
    </lineage>
</organism>
<dbReference type="InterPro" id="IPR002934">
    <property type="entry name" value="Polymerase_NTP_transf_dom"/>
</dbReference>
<proteinExistence type="predicted"/>
<comment type="catalytic activity">
    <reaction evidence="3 4">
        <text>spectinomycin + ATP = 9-O-adenylylspectinomycin + diphosphate</text>
        <dbReference type="Rhea" id="RHEA:63228"/>
        <dbReference type="ChEBI" id="CHEBI:30616"/>
        <dbReference type="ChEBI" id="CHEBI:33019"/>
        <dbReference type="ChEBI" id="CHEBI:146260"/>
        <dbReference type="ChEBI" id="CHEBI:146261"/>
    </reaction>
</comment>
<feature type="domain" description="Adenylyltransferase AadA C-terminal" evidence="6">
    <location>
        <begin position="143"/>
        <end position="244"/>
    </location>
</feature>
<keyword evidence="8" id="KW-1185">Reference proteome</keyword>
<evidence type="ECO:0000256" key="2">
    <source>
        <dbReference type="ARBA" id="ARBA00023251"/>
    </source>
</evidence>
<evidence type="ECO:0000256" key="4">
    <source>
        <dbReference type="PIRNR" id="PIRNR000819"/>
    </source>
</evidence>
<name>A0ABS2NHC5_9BACI</name>
<keyword evidence="1 4" id="KW-0808">Transferase</keyword>
<gene>
    <name evidence="7" type="ORF">JOC86_003513</name>
</gene>
<reference evidence="7 8" key="1">
    <citation type="submission" date="2021-01" db="EMBL/GenBank/DDBJ databases">
        <title>Genomic Encyclopedia of Type Strains, Phase IV (KMG-IV): sequencing the most valuable type-strain genomes for metagenomic binning, comparative biology and taxonomic classification.</title>
        <authorList>
            <person name="Goeker M."/>
        </authorList>
    </citation>
    <scope>NUCLEOTIDE SEQUENCE [LARGE SCALE GENOMIC DNA]</scope>
    <source>
        <strain evidence="7 8">DSM 24834</strain>
    </source>
</reference>
<evidence type="ECO:0000259" key="6">
    <source>
        <dbReference type="Pfam" id="PF13427"/>
    </source>
</evidence>
<feature type="domain" description="Polymerase nucleotidyl transferase" evidence="5">
    <location>
        <begin position="6"/>
        <end position="80"/>
    </location>
</feature>
<dbReference type="PROSITE" id="PS51257">
    <property type="entry name" value="PROKAR_LIPOPROTEIN"/>
    <property type="match status" value="1"/>
</dbReference>
<dbReference type="InterPro" id="IPR043519">
    <property type="entry name" value="NT_sf"/>
</dbReference>